<comment type="caution">
    <text evidence="1">The sequence shown here is derived from an EMBL/GenBank/DDBJ whole genome shotgun (WGS) entry which is preliminary data.</text>
</comment>
<keyword evidence="2" id="KW-1185">Reference proteome</keyword>
<gene>
    <name evidence="1" type="ORF">PHMEG_0008367</name>
</gene>
<reference evidence="2" key="1">
    <citation type="submission" date="2017-03" db="EMBL/GenBank/DDBJ databases">
        <title>Phytopthora megakarya and P. palmivora, two closely related causual agents of cacao black pod achieved similar genome size and gene model numbers by different mechanisms.</title>
        <authorList>
            <person name="Ali S."/>
            <person name="Shao J."/>
            <person name="Larry D.J."/>
            <person name="Kronmiller B."/>
            <person name="Shen D."/>
            <person name="Strem M.D."/>
            <person name="Melnick R.L."/>
            <person name="Guiltinan M.J."/>
            <person name="Tyler B.M."/>
            <person name="Meinhardt L.W."/>
            <person name="Bailey B.A."/>
        </authorList>
    </citation>
    <scope>NUCLEOTIDE SEQUENCE [LARGE SCALE GENOMIC DNA]</scope>
    <source>
        <strain evidence="2">zdho120</strain>
    </source>
</reference>
<organism evidence="1 2">
    <name type="scientific">Phytophthora megakarya</name>
    <dbReference type="NCBI Taxonomy" id="4795"/>
    <lineage>
        <taxon>Eukaryota</taxon>
        <taxon>Sar</taxon>
        <taxon>Stramenopiles</taxon>
        <taxon>Oomycota</taxon>
        <taxon>Peronosporomycetes</taxon>
        <taxon>Peronosporales</taxon>
        <taxon>Peronosporaceae</taxon>
        <taxon>Phytophthora</taxon>
    </lineage>
</organism>
<dbReference type="AlphaFoldDB" id="A0A225WIY2"/>
<dbReference type="InterPro" id="IPR036691">
    <property type="entry name" value="Endo/exonu/phosph_ase_sf"/>
</dbReference>
<name>A0A225WIY2_9STRA</name>
<dbReference type="SUPFAM" id="SSF56219">
    <property type="entry name" value="DNase I-like"/>
    <property type="match status" value="1"/>
</dbReference>
<dbReference type="Proteomes" id="UP000198211">
    <property type="component" value="Unassembled WGS sequence"/>
</dbReference>
<accession>A0A225WIY2</accession>
<evidence type="ECO:0008006" key="3">
    <source>
        <dbReference type="Google" id="ProtNLM"/>
    </source>
</evidence>
<dbReference type="EMBL" id="NBNE01000716">
    <property type="protein sequence ID" value="OWZ17656.1"/>
    <property type="molecule type" value="Genomic_DNA"/>
</dbReference>
<proteinExistence type="predicted"/>
<evidence type="ECO:0000313" key="1">
    <source>
        <dbReference type="EMBL" id="OWZ17656.1"/>
    </source>
</evidence>
<sequence length="454" mass="52425">MPKRTYSSNFCETYRRFATNTDFQKQARQKTTWSQQRHDYCVYNQIDYILYPQNCGRFCLDAQSWDGASIASDHKIVTANFLLRGSTKLRCPVRPTQGRVMTLERSELIRNDNARANYVTVIRALLSDVAIPSDIPVPTMWNKILKTTQEAATQTIGTKPQGQTRTRKFDDATLNSPSRCLRLRIYNDKTANTSELRYERNLLLHQIRDRCRDNANLDLDEKISRIEATSVRDIYSISPQQLLLRAKTGKFILHRKHANRIVHEHFQYQFYSSSAAPIAPDRTAKALTNSVTPEEFKLALHKLTMVERQDRTIFPRNYSNTQLKISPLDYLRCFESVDKFIFAHQSGFCKKHSTADSRLMISTEQNCFKYYEYFFQKTTSDSSDFYCPTRLYHYASGDKRSMLSTATQNLQRFPAVLHMLVKIPGPAHKKTPGSLSGNWGHCLEVLSMSLTGKL</sequence>
<evidence type="ECO:0000313" key="2">
    <source>
        <dbReference type="Proteomes" id="UP000198211"/>
    </source>
</evidence>
<protein>
    <recommendedName>
        <fullName evidence="3">Endonuclease/exonuclease/phosphatase domain-containing protein</fullName>
    </recommendedName>
</protein>